<protein>
    <submittedName>
        <fullName evidence="3">Uncharacterized protein</fullName>
    </submittedName>
</protein>
<dbReference type="Gene3D" id="2.60.40.2370">
    <property type="entry name" value="NigD-like, C-terminal beta sandwich domain"/>
    <property type="match status" value="1"/>
</dbReference>
<gene>
    <name evidence="3" type="ORF">OBE_03195</name>
</gene>
<dbReference type="InterPro" id="IPR038143">
    <property type="entry name" value="NigD-like_C_dom_sf"/>
</dbReference>
<feature type="non-terminal residue" evidence="3">
    <location>
        <position position="181"/>
    </location>
</feature>
<accession>K1U0D6</accession>
<dbReference type="AlphaFoldDB" id="K1U0D6"/>
<feature type="domain" description="NigD-like N-terminal OB" evidence="1">
    <location>
        <begin position="21"/>
        <end position="87"/>
    </location>
</feature>
<feature type="domain" description="NigD-like C-terminal" evidence="2">
    <location>
        <begin position="96"/>
        <end position="181"/>
    </location>
</feature>
<dbReference type="InterPro" id="IPR035376">
    <property type="entry name" value="NigD_C"/>
</dbReference>
<dbReference type="InterPro" id="IPR038179">
    <property type="entry name" value="NigD-like_N_sf"/>
</dbReference>
<comment type="caution">
    <text evidence="3">The sequence shown here is derived from an EMBL/GenBank/DDBJ whole genome shotgun (WGS) entry which is preliminary data.</text>
</comment>
<feature type="non-terminal residue" evidence="3">
    <location>
        <position position="1"/>
    </location>
</feature>
<organism evidence="3">
    <name type="scientific">human gut metagenome</name>
    <dbReference type="NCBI Taxonomy" id="408170"/>
    <lineage>
        <taxon>unclassified sequences</taxon>
        <taxon>metagenomes</taxon>
        <taxon>organismal metagenomes</taxon>
    </lineage>
</organism>
<dbReference type="InterPro" id="IPR024299">
    <property type="entry name" value="NigD-like_OB_dom"/>
</dbReference>
<name>K1U0D6_9ZZZZ</name>
<dbReference type="Gene3D" id="2.40.50.500">
    <property type="entry name" value="NigD-like N-terminal OB domain"/>
    <property type="match status" value="1"/>
</dbReference>
<proteinExistence type="predicted"/>
<dbReference type="EMBL" id="AJWZ01002121">
    <property type="protein sequence ID" value="EKC71835.1"/>
    <property type="molecule type" value="Genomic_DNA"/>
</dbReference>
<evidence type="ECO:0000259" key="2">
    <source>
        <dbReference type="Pfam" id="PF17415"/>
    </source>
</evidence>
<dbReference type="Pfam" id="PF17415">
    <property type="entry name" value="NigD_C"/>
    <property type="match status" value="1"/>
</dbReference>
<dbReference type="Pfam" id="PF12667">
    <property type="entry name" value="NigD_N"/>
    <property type="match status" value="1"/>
</dbReference>
<evidence type="ECO:0000259" key="1">
    <source>
        <dbReference type="Pfam" id="PF12667"/>
    </source>
</evidence>
<sequence>AIVLQSCLDDWDDKYDTLLAVGTVKVIEGKDYYFSLDEGSKLYPSDTTYVHDYAVIDGQRAFIYFRELEEKLPGYEYNAQIKHIENILTKDIYSMPAEKADSIGDDNINATDLWITGEYLNIKYQFYHSNNEDKKHMLNLVINEASTGENDKPDYVNLEFRHNAYNDSQLTLGTGLASFKL</sequence>
<evidence type="ECO:0000313" key="3">
    <source>
        <dbReference type="EMBL" id="EKC71835.1"/>
    </source>
</evidence>
<reference evidence="3" key="1">
    <citation type="journal article" date="2013" name="Environ. Microbiol.">
        <title>Microbiota from the distal guts of lean and obese adolescents exhibit partial functional redundancy besides clear differences in community structure.</title>
        <authorList>
            <person name="Ferrer M."/>
            <person name="Ruiz A."/>
            <person name="Lanza F."/>
            <person name="Haange S.B."/>
            <person name="Oberbach A."/>
            <person name="Till H."/>
            <person name="Bargiela R."/>
            <person name="Campoy C."/>
            <person name="Segura M.T."/>
            <person name="Richter M."/>
            <person name="von Bergen M."/>
            <person name="Seifert J."/>
            <person name="Suarez A."/>
        </authorList>
    </citation>
    <scope>NUCLEOTIDE SEQUENCE</scope>
</reference>